<dbReference type="GO" id="GO:0006355">
    <property type="term" value="P:regulation of DNA-templated transcription"/>
    <property type="evidence" value="ECO:0007669"/>
    <property type="project" value="InterPro"/>
</dbReference>
<proteinExistence type="predicted"/>
<keyword evidence="4" id="KW-1185">Reference proteome</keyword>
<geneLocation type="plasmid" evidence="3 4">
    <name>P1</name>
</geneLocation>
<accession>A0A9P0VG85</accession>
<dbReference type="Pfam" id="PF00196">
    <property type="entry name" value="GerE"/>
    <property type="match status" value="1"/>
</dbReference>
<dbReference type="AlphaFoldDB" id="A0A9P0VG85"/>
<dbReference type="Gene3D" id="1.10.10.10">
    <property type="entry name" value="Winged helix-like DNA-binding domain superfamily/Winged helix DNA-binding domain"/>
    <property type="match status" value="1"/>
</dbReference>
<dbReference type="InterPro" id="IPR016032">
    <property type="entry name" value="Sig_transdc_resp-reg_C-effctor"/>
</dbReference>
<dbReference type="InterPro" id="IPR000792">
    <property type="entry name" value="Tscrpt_reg_LuxR_C"/>
</dbReference>
<evidence type="ECO:0000313" key="4">
    <source>
        <dbReference type="Proteomes" id="UP000789617"/>
    </source>
</evidence>
<dbReference type="RefSeq" id="WP_179153921.1">
    <property type="nucleotide sequence ID" value="NZ_JAAFAQ010000011.1"/>
</dbReference>
<dbReference type="GO" id="GO:0003677">
    <property type="term" value="F:DNA binding"/>
    <property type="evidence" value="ECO:0007669"/>
    <property type="project" value="UniProtKB-KW"/>
</dbReference>
<organism evidence="3 4">
    <name type="scientific">Klebsiella variicola</name>
    <dbReference type="NCBI Taxonomy" id="244366"/>
    <lineage>
        <taxon>Bacteria</taxon>
        <taxon>Pseudomonadati</taxon>
        <taxon>Pseudomonadota</taxon>
        <taxon>Gammaproteobacteria</taxon>
        <taxon>Enterobacterales</taxon>
        <taxon>Enterobacteriaceae</taxon>
        <taxon>Klebsiella/Raoultella group</taxon>
        <taxon>Klebsiella</taxon>
        <taxon>Klebsiella pneumoniae complex</taxon>
    </lineage>
</organism>
<keyword evidence="1" id="KW-0238">DNA-binding</keyword>
<gene>
    <name evidence="3" type="ORF">AN2335V1_4890</name>
</gene>
<dbReference type="SMART" id="SM00421">
    <property type="entry name" value="HTH_LUXR"/>
    <property type="match status" value="1"/>
</dbReference>
<protein>
    <recommendedName>
        <fullName evidence="2">HTH luxR-type domain-containing protein</fullName>
    </recommendedName>
</protein>
<dbReference type="SUPFAM" id="SSF46894">
    <property type="entry name" value="C-terminal effector domain of the bipartite response regulators"/>
    <property type="match status" value="1"/>
</dbReference>
<evidence type="ECO:0000313" key="3">
    <source>
        <dbReference type="EMBL" id="CAH6253742.1"/>
    </source>
</evidence>
<dbReference type="InterPro" id="IPR036388">
    <property type="entry name" value="WH-like_DNA-bd_sf"/>
</dbReference>
<dbReference type="EMBL" id="OW969750">
    <property type="protein sequence ID" value="CAH6253742.1"/>
    <property type="molecule type" value="Genomic_DNA"/>
</dbReference>
<evidence type="ECO:0000259" key="2">
    <source>
        <dbReference type="SMART" id="SM00421"/>
    </source>
</evidence>
<feature type="domain" description="HTH luxR-type" evidence="2">
    <location>
        <begin position="166"/>
        <end position="223"/>
    </location>
</feature>
<keyword evidence="3" id="KW-0614">Plasmid</keyword>
<evidence type="ECO:0000256" key="1">
    <source>
        <dbReference type="ARBA" id="ARBA00023125"/>
    </source>
</evidence>
<dbReference type="Proteomes" id="UP000789617">
    <property type="component" value="Plasmid P1"/>
</dbReference>
<reference evidence="3" key="1">
    <citation type="submission" date="2022-05" db="EMBL/GenBank/DDBJ databases">
        <authorList>
            <person name="Alioto T."/>
            <person name="Alioto T."/>
            <person name="Gomez Garrido J."/>
        </authorList>
    </citation>
    <scope>NUCLEOTIDE SEQUENCE</scope>
    <source>
        <strain evidence="3">0</strain>
        <plasmid evidence="3">P1</plasmid>
    </source>
</reference>
<sequence length="245" mass="27789">MQVHKDPQHEIEDQQLYRDIYFFHKRSIKCWYIKDSRHHFVDASEGFISRFLSPGNTFDSGPLEYHVTETAVRNTEIMHSFESQVTEQQKTINLLVGNIFCDVNGVRAFITTLTPCEYKNRGGVMVFLADLAECNEHIDWFSSLLPGALATKKRTGLISLSGQDVLSRVTPGEWETAWMIICGCSIRKIAAYKGVSAKTVENKARNVYAKLGVSNREGLLCAAEEHRWINLIPAKFISSSTIIRL</sequence>
<name>A0A9P0VG85_KLEVA</name>